<accession>A0A1B9J228</accession>
<proteinExistence type="predicted"/>
<dbReference type="PROSITE" id="PS51471">
    <property type="entry name" value="FE2OG_OXY"/>
    <property type="match status" value="1"/>
</dbReference>
<evidence type="ECO:0000313" key="8">
    <source>
        <dbReference type="EMBL" id="OCF61846.1"/>
    </source>
</evidence>
<evidence type="ECO:0000256" key="4">
    <source>
        <dbReference type="ARBA" id="ARBA00023002"/>
    </source>
</evidence>
<evidence type="ECO:0000256" key="3">
    <source>
        <dbReference type="ARBA" id="ARBA00022964"/>
    </source>
</evidence>
<feature type="compositionally biased region" description="Basic residues" evidence="6">
    <location>
        <begin position="1"/>
        <end position="10"/>
    </location>
</feature>
<reference evidence="8 9" key="1">
    <citation type="submission" date="2013-07" db="EMBL/GenBank/DDBJ databases">
        <title>The Genome Sequence of Kwoniella mangroviensis CBS10435.</title>
        <authorList>
            <consortium name="The Broad Institute Genome Sequencing Platform"/>
            <person name="Cuomo C."/>
            <person name="Litvintseva A."/>
            <person name="Chen Y."/>
            <person name="Heitman J."/>
            <person name="Sun S."/>
            <person name="Springer D."/>
            <person name="Dromer F."/>
            <person name="Young S.K."/>
            <person name="Zeng Q."/>
            <person name="Gargeya S."/>
            <person name="Fitzgerald M."/>
            <person name="Abouelleil A."/>
            <person name="Alvarado L."/>
            <person name="Berlin A.M."/>
            <person name="Chapman S.B."/>
            <person name="Dewar J."/>
            <person name="Goldberg J."/>
            <person name="Griggs A."/>
            <person name="Gujja S."/>
            <person name="Hansen M."/>
            <person name="Howarth C."/>
            <person name="Imamovic A."/>
            <person name="Larimer J."/>
            <person name="McCowan C."/>
            <person name="Murphy C."/>
            <person name="Pearson M."/>
            <person name="Priest M."/>
            <person name="Roberts A."/>
            <person name="Saif S."/>
            <person name="Shea T."/>
            <person name="Sykes S."/>
            <person name="Wortman J."/>
            <person name="Nusbaum C."/>
            <person name="Birren B."/>
        </authorList>
    </citation>
    <scope>NUCLEOTIDE SEQUENCE [LARGE SCALE GENOMIC DNA]</scope>
    <source>
        <strain evidence="8 9">CBS 10435</strain>
    </source>
</reference>
<feature type="domain" description="Fe2OG dioxygenase" evidence="7">
    <location>
        <begin position="394"/>
        <end position="523"/>
    </location>
</feature>
<comment type="cofactor">
    <cofactor evidence="1">
        <name>L-ascorbate</name>
        <dbReference type="ChEBI" id="CHEBI:38290"/>
    </cofactor>
</comment>
<dbReference type="InterPro" id="IPR006620">
    <property type="entry name" value="Pro_4_hyd_alph"/>
</dbReference>
<evidence type="ECO:0000256" key="6">
    <source>
        <dbReference type="SAM" id="MobiDB-lite"/>
    </source>
</evidence>
<dbReference type="Gene3D" id="2.60.120.620">
    <property type="entry name" value="q2cbj1_9rhob like domain"/>
    <property type="match status" value="1"/>
</dbReference>
<reference evidence="9" key="2">
    <citation type="submission" date="2013-12" db="EMBL/GenBank/DDBJ databases">
        <title>Evolution of pathogenesis and genome organization in the Tremellales.</title>
        <authorList>
            <person name="Cuomo C."/>
            <person name="Litvintseva A."/>
            <person name="Heitman J."/>
            <person name="Chen Y."/>
            <person name="Sun S."/>
            <person name="Springer D."/>
            <person name="Dromer F."/>
            <person name="Young S."/>
            <person name="Zeng Q."/>
            <person name="Chapman S."/>
            <person name="Gujja S."/>
            <person name="Saif S."/>
            <person name="Birren B."/>
        </authorList>
    </citation>
    <scope>NUCLEOTIDE SEQUENCE [LARGE SCALE GENOMIC DNA]</scope>
    <source>
        <strain evidence="9">CBS 10435</strain>
    </source>
</reference>
<dbReference type="AlphaFoldDB" id="A0A1B9J228"/>
<dbReference type="EMBL" id="KI669459">
    <property type="protein sequence ID" value="OCF61846.1"/>
    <property type="molecule type" value="Genomic_DNA"/>
</dbReference>
<keyword evidence="3" id="KW-0223">Dioxygenase</keyword>
<keyword evidence="9" id="KW-1185">Reference proteome</keyword>
<dbReference type="InterPro" id="IPR045054">
    <property type="entry name" value="P4HA-like"/>
</dbReference>
<keyword evidence="5" id="KW-0408">Iron</keyword>
<feature type="compositionally biased region" description="Low complexity" evidence="6">
    <location>
        <begin position="23"/>
        <end position="33"/>
    </location>
</feature>
<dbReference type="FunFam" id="2.60.120.620:FF:000020">
    <property type="entry name" value="Unplaced genomic scaffold supercont2.4, whole genome shotgun sequence"/>
    <property type="match status" value="1"/>
</dbReference>
<evidence type="ECO:0000313" key="9">
    <source>
        <dbReference type="Proteomes" id="UP000092583"/>
    </source>
</evidence>
<gene>
    <name evidence="8" type="ORF">L486_01508</name>
</gene>
<dbReference type="SMART" id="SM00702">
    <property type="entry name" value="P4Hc"/>
    <property type="match status" value="1"/>
</dbReference>
<evidence type="ECO:0000259" key="7">
    <source>
        <dbReference type="PROSITE" id="PS51471"/>
    </source>
</evidence>
<keyword evidence="4" id="KW-0560">Oxidoreductase</keyword>
<evidence type="ECO:0000256" key="5">
    <source>
        <dbReference type="ARBA" id="ARBA00023004"/>
    </source>
</evidence>
<dbReference type="GO" id="GO:0005506">
    <property type="term" value="F:iron ion binding"/>
    <property type="evidence" value="ECO:0007669"/>
    <property type="project" value="InterPro"/>
</dbReference>
<dbReference type="InterPro" id="IPR005123">
    <property type="entry name" value="Oxoglu/Fe-dep_dioxygenase_dom"/>
</dbReference>
<dbReference type="OrthoDB" id="69177at2759"/>
<evidence type="ECO:0000256" key="2">
    <source>
        <dbReference type="ARBA" id="ARBA00022723"/>
    </source>
</evidence>
<keyword evidence="2" id="KW-0479">Metal-binding</keyword>
<evidence type="ECO:0000256" key="1">
    <source>
        <dbReference type="ARBA" id="ARBA00001961"/>
    </source>
</evidence>
<dbReference type="PANTHER" id="PTHR10869">
    <property type="entry name" value="PROLYL 4-HYDROXYLASE ALPHA SUBUNIT"/>
    <property type="match status" value="1"/>
</dbReference>
<dbReference type="STRING" id="1331196.A0A1B9J228"/>
<name>A0A1B9J228_9TREE</name>
<feature type="region of interest" description="Disordered" evidence="6">
    <location>
        <begin position="1"/>
        <end position="34"/>
    </location>
</feature>
<protein>
    <recommendedName>
        <fullName evidence="7">Fe2OG dioxygenase domain-containing protein</fullName>
    </recommendedName>
</protein>
<dbReference type="GO" id="GO:0004656">
    <property type="term" value="F:procollagen-proline 4-dioxygenase activity"/>
    <property type="evidence" value="ECO:0007669"/>
    <property type="project" value="TreeGrafter"/>
</dbReference>
<dbReference type="Proteomes" id="UP000092583">
    <property type="component" value="Unassembled WGS sequence"/>
</dbReference>
<sequence>MGKNNKRKRTAPVQSQSSKLLTPPSESPSASASLIDSEDLECTINALETLCDFPEELAGKEMKGLKRKVHELYRIMAEGSGLGESGLAVFRVKLKVGDEKEELASTTFPLDGTSLTSKISTALSDYRFTDALIHLFEMYTRRLSPKLGALQRWVRECDATSNEDGSPGDPEALKCLDMILRIANMSHPTHVPTDQKVLGTEGSMRQKGSDHMVDGMDMGGIIQRKQIFKAREANEEIKIWGLIKEGRLFDTPPPTPYPNFRPVHHVKADDRKPPNLYDSTVYGSSPGAIALAPPSERKQPTKVHVSDVPGAFVVLDVFTPEECLQIVRAAEAIGWEKDEAKSGSAVNKNSILAKNFVWLSDSSFLDHFYSSILPFVPAIAPISVDGNGGGKVRGINARFRVYQYTENQLYRPHIDGAWPAAGLHPETGEYLHDSSPPDDPLWSRYTLLVYLNGEGDIPQDTGCTTFFLPSDKIGVMEAHSVRPIQGAVLCFPHGDTTGSLLHEGSAVGKGGIKYVIRTDLLYEARGFGQYKPPASVGMKQGGKEEEGLGG</sequence>
<organism evidence="8 9">
    <name type="scientific">Kwoniella mangroviensis CBS 10435</name>
    <dbReference type="NCBI Taxonomy" id="1331196"/>
    <lineage>
        <taxon>Eukaryota</taxon>
        <taxon>Fungi</taxon>
        <taxon>Dikarya</taxon>
        <taxon>Basidiomycota</taxon>
        <taxon>Agaricomycotina</taxon>
        <taxon>Tremellomycetes</taxon>
        <taxon>Tremellales</taxon>
        <taxon>Cryptococcaceae</taxon>
        <taxon>Kwoniella</taxon>
    </lineage>
</organism>
<dbReference type="PANTHER" id="PTHR10869:SF247">
    <property type="entry name" value="FE2OG DIOXYGENASE DOMAIN-CONTAINING PROTEIN"/>
    <property type="match status" value="1"/>
</dbReference>
<dbReference type="GO" id="GO:0005783">
    <property type="term" value="C:endoplasmic reticulum"/>
    <property type="evidence" value="ECO:0007669"/>
    <property type="project" value="TreeGrafter"/>
</dbReference>
<dbReference type="GO" id="GO:0031418">
    <property type="term" value="F:L-ascorbic acid binding"/>
    <property type="evidence" value="ECO:0007669"/>
    <property type="project" value="InterPro"/>
</dbReference>